<proteinExistence type="predicted"/>
<dbReference type="KEGG" id="ngr:NAEGRDRAFT_64993"/>
<dbReference type="AlphaFoldDB" id="D2V815"/>
<gene>
    <name evidence="5" type="ORF">NAEGRDRAFT_64993</name>
</gene>
<dbReference type="Proteomes" id="UP000006671">
    <property type="component" value="Unassembled WGS sequence"/>
</dbReference>
<dbReference type="SUPFAM" id="SSF48403">
    <property type="entry name" value="Ankyrin repeat"/>
    <property type="match status" value="1"/>
</dbReference>
<dbReference type="PANTHER" id="PTHR24198">
    <property type="entry name" value="ANKYRIN REPEAT AND PROTEIN KINASE DOMAIN-CONTAINING PROTEIN"/>
    <property type="match status" value="1"/>
</dbReference>
<evidence type="ECO:0000313" key="6">
    <source>
        <dbReference type="Proteomes" id="UP000006671"/>
    </source>
</evidence>
<feature type="compositionally biased region" description="Low complexity" evidence="4">
    <location>
        <begin position="47"/>
        <end position="67"/>
    </location>
</feature>
<keyword evidence="2 3" id="KW-0040">ANK repeat</keyword>
<evidence type="ECO:0000256" key="3">
    <source>
        <dbReference type="PROSITE-ProRule" id="PRU00023"/>
    </source>
</evidence>
<reference evidence="5 6" key="1">
    <citation type="journal article" date="2010" name="Cell">
        <title>The genome of Naegleria gruberi illuminates early eukaryotic versatility.</title>
        <authorList>
            <person name="Fritz-Laylin L.K."/>
            <person name="Prochnik S.E."/>
            <person name="Ginger M.L."/>
            <person name="Dacks J.B."/>
            <person name="Carpenter M.L."/>
            <person name="Field M.C."/>
            <person name="Kuo A."/>
            <person name="Paredez A."/>
            <person name="Chapman J."/>
            <person name="Pham J."/>
            <person name="Shu S."/>
            <person name="Neupane R."/>
            <person name="Cipriano M."/>
            <person name="Mancuso J."/>
            <person name="Tu H."/>
            <person name="Salamov A."/>
            <person name="Lindquist E."/>
            <person name="Shapiro H."/>
            <person name="Lucas S."/>
            <person name="Grigoriev I.V."/>
            <person name="Cande W.Z."/>
            <person name="Fulton C."/>
            <person name="Rokhsar D.S."/>
            <person name="Dawson S.C."/>
        </authorList>
    </citation>
    <scope>NUCLEOTIDE SEQUENCE [LARGE SCALE GENOMIC DNA]</scope>
    <source>
        <strain evidence="5 6">NEG-M</strain>
    </source>
</reference>
<sequence length="651" mass="72985">MYYNNMMATTTSTEEHDIFQYHSNFQILSNGSKSTTTTSPNKQQQPLNSTDTTITTTNDTLSSLSTDNIPMAISPSLLSVEDSTTVYSTSCNDSSLMMDQQSSSSLVSSSIINSTISNNNNINNNINNNNNNNNNNNINGSIPLITLNQEQNGSDHDELIDVHSSSSPNQSPSHSTGTPTDEDSFTFSNLNCSNRSINIAITPTTSLNDLTVESSSDSLLLSDNYSLQYPQYYSNQTDPKNLLFQYCVEGKEDLFIELLKEQIESPNQTLGNSSLDANRVLTSQFIYHDFDKCTLFHLSSKFNRVNSMEKMLEYLPSILTFKDSKQANCLFYAVSNNSKEACALVCNYYSMINGLSDKKFTNELDMYGNCCLYLAMQKSFYELADLLLLFGANIDISFKTGETMLHRAITERRLDIVEYLSKKGANLLKQNQNNENPLFNVFVHQKKKETNVNTSQDSINSTGSNGGNNKTPTSLESPTHSAPLFSSNNSNFCRNGALFLQNLLKSNAFSSEIIMKGLKQKNSHGRTMFQECIVKGDLPSFKVLVAYLTTRENSEQTLSWFVNDVENQKQRTSLHLSVAYKQFHMCKILVDAIPGIAKLDTLDSDGKTAMDLARETNQENTIQFFNEIQQLQKEKKSSGFGFKKLFRRLKK</sequence>
<name>D2V815_NAEGR</name>
<dbReference type="OMA" id="ENTIQFF"/>
<dbReference type="InterPro" id="IPR002110">
    <property type="entry name" value="Ankyrin_rpt"/>
</dbReference>
<evidence type="ECO:0000313" key="5">
    <source>
        <dbReference type="EMBL" id="EFC46965.1"/>
    </source>
</evidence>
<evidence type="ECO:0000256" key="4">
    <source>
        <dbReference type="SAM" id="MobiDB-lite"/>
    </source>
</evidence>
<dbReference type="EMBL" id="GG738856">
    <property type="protein sequence ID" value="EFC46965.1"/>
    <property type="molecule type" value="Genomic_DNA"/>
</dbReference>
<accession>D2V815</accession>
<feature type="compositionally biased region" description="Low complexity" evidence="4">
    <location>
        <begin position="163"/>
        <end position="175"/>
    </location>
</feature>
<dbReference type="STRING" id="5762.D2V815"/>
<dbReference type="OrthoDB" id="195446at2759"/>
<dbReference type="SMART" id="SM00248">
    <property type="entry name" value="ANK"/>
    <property type="match status" value="6"/>
</dbReference>
<feature type="repeat" description="ANK" evidence="3">
    <location>
        <begin position="400"/>
        <end position="432"/>
    </location>
</feature>
<dbReference type="PROSITE" id="PS50297">
    <property type="entry name" value="ANK_REP_REGION"/>
    <property type="match status" value="1"/>
</dbReference>
<organism evidence="6">
    <name type="scientific">Naegleria gruberi</name>
    <name type="common">Amoeba</name>
    <dbReference type="NCBI Taxonomy" id="5762"/>
    <lineage>
        <taxon>Eukaryota</taxon>
        <taxon>Discoba</taxon>
        <taxon>Heterolobosea</taxon>
        <taxon>Tetramitia</taxon>
        <taxon>Eutetramitia</taxon>
        <taxon>Vahlkampfiidae</taxon>
        <taxon>Naegleria</taxon>
    </lineage>
</organism>
<feature type="compositionally biased region" description="Polar residues" evidence="4">
    <location>
        <begin position="31"/>
        <end position="46"/>
    </location>
</feature>
<feature type="region of interest" description="Disordered" evidence="4">
    <location>
        <begin position="31"/>
        <end position="67"/>
    </location>
</feature>
<keyword evidence="6" id="KW-1185">Reference proteome</keyword>
<dbReference type="RefSeq" id="XP_002679709.1">
    <property type="nucleotide sequence ID" value="XM_002679663.1"/>
</dbReference>
<dbReference type="PROSITE" id="PS50088">
    <property type="entry name" value="ANK_REPEAT"/>
    <property type="match status" value="1"/>
</dbReference>
<dbReference type="InterPro" id="IPR036770">
    <property type="entry name" value="Ankyrin_rpt-contain_sf"/>
</dbReference>
<dbReference type="PANTHER" id="PTHR24198:SF165">
    <property type="entry name" value="ANKYRIN REPEAT-CONTAINING PROTEIN-RELATED"/>
    <property type="match status" value="1"/>
</dbReference>
<evidence type="ECO:0000256" key="1">
    <source>
        <dbReference type="ARBA" id="ARBA00022737"/>
    </source>
</evidence>
<dbReference type="Pfam" id="PF12796">
    <property type="entry name" value="Ank_2"/>
    <property type="match status" value="1"/>
</dbReference>
<feature type="region of interest" description="Disordered" evidence="4">
    <location>
        <begin position="157"/>
        <end position="187"/>
    </location>
</feature>
<evidence type="ECO:0000256" key="2">
    <source>
        <dbReference type="ARBA" id="ARBA00023043"/>
    </source>
</evidence>
<keyword evidence="1" id="KW-0677">Repeat</keyword>
<dbReference type="VEuPathDB" id="AmoebaDB:NAEGRDRAFT_64993"/>
<feature type="region of interest" description="Disordered" evidence="4">
    <location>
        <begin position="449"/>
        <end position="481"/>
    </location>
</feature>
<dbReference type="InParanoid" id="D2V815"/>
<dbReference type="Gene3D" id="1.25.40.20">
    <property type="entry name" value="Ankyrin repeat-containing domain"/>
    <property type="match status" value="2"/>
</dbReference>
<protein>
    <submittedName>
        <fullName evidence="5">Predicted protein</fullName>
    </submittedName>
</protein>
<dbReference type="GeneID" id="8850391"/>
<feature type="compositionally biased region" description="Low complexity" evidence="4">
    <location>
        <begin position="460"/>
        <end position="474"/>
    </location>
</feature>